<keyword evidence="2" id="KW-0813">Transport</keyword>
<dbReference type="PANTHER" id="PTHR30024">
    <property type="entry name" value="ALIPHATIC SULFONATES-BINDING PROTEIN-RELATED"/>
    <property type="match status" value="1"/>
</dbReference>
<protein>
    <submittedName>
        <fullName evidence="6">Nitrate transport protein NrtA</fullName>
    </submittedName>
</protein>
<dbReference type="InterPro" id="IPR044527">
    <property type="entry name" value="NrtA/CpmA_ABC-bd_dom"/>
</dbReference>
<dbReference type="SUPFAM" id="SSF53850">
    <property type="entry name" value="Periplasmic binding protein-like II"/>
    <property type="match status" value="1"/>
</dbReference>
<dbReference type="GO" id="GO:0012505">
    <property type="term" value="C:endomembrane system"/>
    <property type="evidence" value="ECO:0007669"/>
    <property type="project" value="UniProtKB-SubCell"/>
</dbReference>
<evidence type="ECO:0000313" key="7">
    <source>
        <dbReference type="Proteomes" id="UP000315010"/>
    </source>
</evidence>
<organism evidence="6 7">
    <name type="scientific">Novipirellula herctigrandis</name>
    <dbReference type="NCBI Taxonomy" id="2527986"/>
    <lineage>
        <taxon>Bacteria</taxon>
        <taxon>Pseudomonadati</taxon>
        <taxon>Planctomycetota</taxon>
        <taxon>Planctomycetia</taxon>
        <taxon>Pirellulales</taxon>
        <taxon>Pirellulaceae</taxon>
        <taxon>Novipirellula</taxon>
    </lineage>
</organism>
<dbReference type="Proteomes" id="UP000315010">
    <property type="component" value="Unassembled WGS sequence"/>
</dbReference>
<evidence type="ECO:0000256" key="1">
    <source>
        <dbReference type="ARBA" id="ARBA00004308"/>
    </source>
</evidence>
<evidence type="ECO:0000256" key="3">
    <source>
        <dbReference type="ARBA" id="ARBA00022475"/>
    </source>
</evidence>
<reference evidence="6 7" key="1">
    <citation type="submission" date="2019-02" db="EMBL/GenBank/DDBJ databases">
        <title>Deep-cultivation of Planctomycetes and their phenomic and genomic characterization uncovers novel biology.</title>
        <authorList>
            <person name="Wiegand S."/>
            <person name="Jogler M."/>
            <person name="Boedeker C."/>
            <person name="Pinto D."/>
            <person name="Vollmers J."/>
            <person name="Rivas-Marin E."/>
            <person name="Kohn T."/>
            <person name="Peeters S.H."/>
            <person name="Heuer A."/>
            <person name="Rast P."/>
            <person name="Oberbeckmann S."/>
            <person name="Bunk B."/>
            <person name="Jeske O."/>
            <person name="Meyerdierks A."/>
            <person name="Storesund J.E."/>
            <person name="Kallscheuer N."/>
            <person name="Luecker S."/>
            <person name="Lage O.M."/>
            <person name="Pohl T."/>
            <person name="Merkel B.J."/>
            <person name="Hornburger P."/>
            <person name="Mueller R.-W."/>
            <person name="Bruemmer F."/>
            <person name="Labrenz M."/>
            <person name="Spormann A.M."/>
            <person name="Op Den Camp H."/>
            <person name="Overmann J."/>
            <person name="Amann R."/>
            <person name="Jetten M.S.M."/>
            <person name="Mascher T."/>
            <person name="Medema M.H."/>
            <person name="Devos D.P."/>
            <person name="Kaster A.-K."/>
            <person name="Ovreas L."/>
            <person name="Rohde M."/>
            <person name="Galperin M.Y."/>
            <person name="Jogler C."/>
        </authorList>
    </citation>
    <scope>NUCLEOTIDE SEQUENCE [LARGE SCALE GENOMIC DNA]</scope>
    <source>
        <strain evidence="6 7">CA13</strain>
    </source>
</reference>
<keyword evidence="7" id="KW-1185">Reference proteome</keyword>
<evidence type="ECO:0000256" key="5">
    <source>
        <dbReference type="ARBA" id="ARBA00023136"/>
    </source>
</evidence>
<keyword evidence="3" id="KW-1003">Cell membrane</keyword>
<evidence type="ECO:0000256" key="4">
    <source>
        <dbReference type="ARBA" id="ARBA00022519"/>
    </source>
</evidence>
<dbReference type="CDD" id="cd13553">
    <property type="entry name" value="PBP2_NrtA_CpmA_like"/>
    <property type="match status" value="1"/>
</dbReference>
<dbReference type="Pfam" id="PF13379">
    <property type="entry name" value="NMT1_2"/>
    <property type="match status" value="1"/>
</dbReference>
<dbReference type="PANTHER" id="PTHR30024:SF43">
    <property type="entry name" value="BLL4572 PROTEIN"/>
    <property type="match status" value="1"/>
</dbReference>
<dbReference type="AlphaFoldDB" id="A0A5C5Z801"/>
<keyword evidence="4" id="KW-0997">Cell inner membrane</keyword>
<evidence type="ECO:0000256" key="2">
    <source>
        <dbReference type="ARBA" id="ARBA00022448"/>
    </source>
</evidence>
<dbReference type="EMBL" id="SJPJ01000001">
    <property type="protein sequence ID" value="TWT83368.1"/>
    <property type="molecule type" value="Genomic_DNA"/>
</dbReference>
<evidence type="ECO:0000313" key="6">
    <source>
        <dbReference type="EMBL" id="TWT83368.1"/>
    </source>
</evidence>
<gene>
    <name evidence="6" type="primary">nrtA</name>
    <name evidence="6" type="ORF">CA13_48330</name>
</gene>
<name>A0A5C5Z801_9BACT</name>
<sequence length="489" mass="54444">MPFQFGPKFLLKTRWLAAAFAIVPLSFVGCSSGDITLADLEAAAAKVDMSEMDADALMASSDKEADLEKRDLKFGFIKLTDCAPLVIAKEKGFFADEGLNVEVESQSNWKVLLDRVIDGQLDGAHMLAGQPIGATIGFGTKADIITAYSLDYNGNGITVSNAIWEQMQENDPTLKSATPQHPITAASLKPIVEKYKQEGREFSMGMVFPVSTHNYEIRYWLAAAGINPGMYTEQDITGMQNADVLLSVTPPPQMPATLEAGTIFGYCVGEPWNQQAVVKGIGVPVTTNYDIWKNNPEKVFGVTKQWNDKNPNTHIAVVKALMRAGKWLDEIDTEGNFVNRQEACKILSNKDYVGADEDVIDNSMTGTFVFQKTDVRPMPDFNVFFKYNATYPHYSDCVWFLTQMRRWGQITEAKSAEWYAETAKKVYRPDIYRIAADMLISEGKIDPKEIPAPDYDGYRTPSDEFIDGTTYDGKDPLGYLSRFEIGNKE</sequence>
<dbReference type="Gene3D" id="3.40.190.10">
    <property type="entry name" value="Periplasmic binding protein-like II"/>
    <property type="match status" value="2"/>
</dbReference>
<comment type="caution">
    <text evidence="6">The sequence shown here is derived from an EMBL/GenBank/DDBJ whole genome shotgun (WGS) entry which is preliminary data.</text>
</comment>
<proteinExistence type="predicted"/>
<keyword evidence="5" id="KW-0472">Membrane</keyword>
<accession>A0A5C5Z801</accession>
<comment type="subcellular location">
    <subcellularLocation>
        <location evidence="1">Endomembrane system</location>
    </subcellularLocation>
</comment>